<dbReference type="InterPro" id="IPR001584">
    <property type="entry name" value="Integrase_cat-core"/>
</dbReference>
<dbReference type="PROSITE" id="PS50994">
    <property type="entry name" value="INTEGRASE"/>
    <property type="match status" value="1"/>
</dbReference>
<dbReference type="EMBL" id="UAWC01000007">
    <property type="protein sequence ID" value="SQB34176.1"/>
    <property type="molecule type" value="Genomic_DNA"/>
</dbReference>
<gene>
    <name evidence="2" type="ORF">NCTC13028_01070</name>
</gene>
<evidence type="ECO:0000313" key="3">
    <source>
        <dbReference type="Proteomes" id="UP000250223"/>
    </source>
</evidence>
<evidence type="ECO:0000313" key="2">
    <source>
        <dbReference type="EMBL" id="SQB34176.1"/>
    </source>
</evidence>
<evidence type="ECO:0000259" key="1">
    <source>
        <dbReference type="PROSITE" id="PS50994"/>
    </source>
</evidence>
<dbReference type="PANTHER" id="PTHR35004:SF6">
    <property type="entry name" value="TRANSPOSASE"/>
    <property type="match status" value="1"/>
</dbReference>
<dbReference type="InterPro" id="IPR054353">
    <property type="entry name" value="IstA-like_C"/>
</dbReference>
<dbReference type="GO" id="GO:0015074">
    <property type="term" value="P:DNA integration"/>
    <property type="evidence" value="ECO:0007669"/>
    <property type="project" value="InterPro"/>
</dbReference>
<dbReference type="AlphaFoldDB" id="A0A2X2VYJ5"/>
<organism evidence="2 3">
    <name type="scientific">Clostridium cochlearium</name>
    <dbReference type="NCBI Taxonomy" id="1494"/>
    <lineage>
        <taxon>Bacteria</taxon>
        <taxon>Bacillati</taxon>
        <taxon>Bacillota</taxon>
        <taxon>Clostridia</taxon>
        <taxon>Eubacteriales</taxon>
        <taxon>Clostridiaceae</taxon>
        <taxon>Clostridium</taxon>
    </lineage>
</organism>
<feature type="domain" description="Integrase catalytic" evidence="1">
    <location>
        <begin position="1"/>
        <end position="103"/>
    </location>
</feature>
<name>A0A2X2VYJ5_CLOCO</name>
<dbReference type="Proteomes" id="UP000250223">
    <property type="component" value="Unassembled WGS sequence"/>
</dbReference>
<proteinExistence type="predicted"/>
<reference evidence="2 3" key="1">
    <citation type="submission" date="2018-06" db="EMBL/GenBank/DDBJ databases">
        <authorList>
            <consortium name="Pathogen Informatics"/>
            <person name="Doyle S."/>
        </authorList>
    </citation>
    <scope>NUCLEOTIDE SEQUENCE [LARGE SCALE GENOMIC DNA]</scope>
    <source>
        <strain evidence="2 3">NCTC13028</strain>
    </source>
</reference>
<dbReference type="PANTHER" id="PTHR35004">
    <property type="entry name" value="TRANSPOSASE RV3428C-RELATED"/>
    <property type="match status" value="1"/>
</dbReference>
<sequence length="220" mass="25754">MINNPKTLVIRNSPGSEVEFNLSASRLSAFLGFEFNACNPYRARTKGKREKPYQYIEEQFIKGNRFTSMTDLNSQGKKFISEWNNQIHGTTKRIPNEMFLEKVETLLPVRNSKFIIEDLKNRKVSLDSFISVDSCKYSVPIEYVGKRVQFRIIYGYKLEVFNYNLELITFHEINNNASKKVLIIDEHYVTLKNSAPKSIPEIRRQIEETFDSGKIFRDNF</sequence>
<protein>
    <submittedName>
        <fullName evidence="2">Transposase</fullName>
    </submittedName>
</protein>
<dbReference type="Pfam" id="PF22483">
    <property type="entry name" value="Mu-transpos_C_2"/>
    <property type="match status" value="1"/>
</dbReference>
<dbReference type="RefSeq" id="WP_111921382.1">
    <property type="nucleotide sequence ID" value="NZ_CP173238.1"/>
</dbReference>
<accession>A0A2X2VYJ5</accession>